<dbReference type="Proteomes" id="UP000788993">
    <property type="component" value="Unassembled WGS sequence"/>
</dbReference>
<dbReference type="AlphaFoldDB" id="A0A9P8P0E1"/>
<reference evidence="1" key="1">
    <citation type="journal article" date="2021" name="Open Biol.">
        <title>Shared evolutionary footprints suggest mitochondrial oxidative damage underlies multiple complex I losses in fungi.</title>
        <authorList>
            <person name="Schikora-Tamarit M.A."/>
            <person name="Marcet-Houben M."/>
            <person name="Nosek J."/>
            <person name="Gabaldon T."/>
        </authorList>
    </citation>
    <scope>NUCLEOTIDE SEQUENCE</scope>
    <source>
        <strain evidence="1">NCAIM Y.01608</strain>
    </source>
</reference>
<protein>
    <submittedName>
        <fullName evidence="1">Uncharacterized protein</fullName>
    </submittedName>
</protein>
<name>A0A9P8P0E1_9ASCO</name>
<evidence type="ECO:0000313" key="2">
    <source>
        <dbReference type="Proteomes" id="UP000788993"/>
    </source>
</evidence>
<organism evidence="1 2">
    <name type="scientific">Ogataea polymorpha</name>
    <dbReference type="NCBI Taxonomy" id="460523"/>
    <lineage>
        <taxon>Eukaryota</taxon>
        <taxon>Fungi</taxon>
        <taxon>Dikarya</taxon>
        <taxon>Ascomycota</taxon>
        <taxon>Saccharomycotina</taxon>
        <taxon>Pichiomycetes</taxon>
        <taxon>Pichiales</taxon>
        <taxon>Pichiaceae</taxon>
        <taxon>Ogataea</taxon>
    </lineage>
</organism>
<evidence type="ECO:0000313" key="1">
    <source>
        <dbReference type="EMBL" id="KAH3662912.1"/>
    </source>
</evidence>
<gene>
    <name evidence="1" type="ORF">OGATHE_004488</name>
</gene>
<keyword evidence="2" id="KW-1185">Reference proteome</keyword>
<dbReference type="EMBL" id="JAEUBD010001266">
    <property type="protein sequence ID" value="KAH3662912.1"/>
    <property type="molecule type" value="Genomic_DNA"/>
</dbReference>
<sequence length="95" mass="9949">MFSIPPPHPGRSNFLSTFCQASAIAVVLESIHTALLTSASSDSGVWVGFCKQVAMYLPNLGSHLTIWLPGSKQAAVISATELASCVILDLDMTGA</sequence>
<proteinExistence type="predicted"/>
<comment type="caution">
    <text evidence="1">The sequence shown here is derived from an EMBL/GenBank/DDBJ whole genome shotgun (WGS) entry which is preliminary data.</text>
</comment>
<accession>A0A9P8P0E1</accession>
<reference evidence="1" key="2">
    <citation type="submission" date="2021-01" db="EMBL/GenBank/DDBJ databases">
        <authorList>
            <person name="Schikora-Tamarit M.A."/>
        </authorList>
    </citation>
    <scope>NUCLEOTIDE SEQUENCE</scope>
    <source>
        <strain evidence="1">NCAIM Y.01608</strain>
    </source>
</reference>